<name>A0A1I1S6Z3_9FLAO</name>
<dbReference type="OrthoDB" id="7189263at2"/>
<evidence type="ECO:0000259" key="1">
    <source>
        <dbReference type="PROSITE" id="PS51502"/>
    </source>
</evidence>
<keyword evidence="3" id="KW-1185">Reference proteome</keyword>
<sequence>MGPLVHHVFFWLENPESLEDKQQLIEGIKQLKTIEQVADIHIGVPASTEKRDVVENSYSVTEMLIFANEKDEAIYQKHKIHQEFVDKHQHLWSKVLVFDSKSVL</sequence>
<feature type="domain" description="Stress-response A/B barrel" evidence="1">
    <location>
        <begin position="4"/>
        <end position="100"/>
    </location>
</feature>
<dbReference type="InterPro" id="IPR013097">
    <property type="entry name" value="Dabb"/>
</dbReference>
<dbReference type="AlphaFoldDB" id="A0A1I1S6Z3"/>
<dbReference type="RefSeq" id="WP_092853712.1">
    <property type="nucleotide sequence ID" value="NZ_FOMI01000012.1"/>
</dbReference>
<dbReference type="STRING" id="870482.SAMN04487987_11288"/>
<gene>
    <name evidence="2" type="ORF">SAMN04487987_11288</name>
</gene>
<dbReference type="Pfam" id="PF07876">
    <property type="entry name" value="Dabb"/>
    <property type="match status" value="1"/>
</dbReference>
<reference evidence="3" key="1">
    <citation type="submission" date="2016-10" db="EMBL/GenBank/DDBJ databases">
        <authorList>
            <person name="Varghese N."/>
            <person name="Submissions S."/>
        </authorList>
    </citation>
    <scope>NUCLEOTIDE SEQUENCE [LARGE SCALE GENOMIC DNA]</scope>
    <source>
        <strain evidence="3">DSM 25730</strain>
    </source>
</reference>
<proteinExistence type="predicted"/>
<evidence type="ECO:0000313" key="2">
    <source>
        <dbReference type="EMBL" id="SFD40348.1"/>
    </source>
</evidence>
<organism evidence="2 3">
    <name type="scientific">Algibacter pectinivorans</name>
    <dbReference type="NCBI Taxonomy" id="870482"/>
    <lineage>
        <taxon>Bacteria</taxon>
        <taxon>Pseudomonadati</taxon>
        <taxon>Bacteroidota</taxon>
        <taxon>Flavobacteriia</taxon>
        <taxon>Flavobacteriales</taxon>
        <taxon>Flavobacteriaceae</taxon>
        <taxon>Algibacter</taxon>
    </lineage>
</organism>
<protein>
    <submittedName>
        <fullName evidence="2">Stress responsive A/B Barrel Domain</fullName>
    </submittedName>
</protein>
<dbReference type="InterPro" id="IPR011008">
    <property type="entry name" value="Dimeric_a/b-barrel"/>
</dbReference>
<dbReference type="PROSITE" id="PS51502">
    <property type="entry name" value="S_R_A_B_BARREL"/>
    <property type="match status" value="1"/>
</dbReference>
<dbReference type="SUPFAM" id="SSF54909">
    <property type="entry name" value="Dimeric alpha+beta barrel"/>
    <property type="match status" value="1"/>
</dbReference>
<dbReference type="SMART" id="SM00886">
    <property type="entry name" value="Dabb"/>
    <property type="match status" value="1"/>
</dbReference>
<evidence type="ECO:0000313" key="3">
    <source>
        <dbReference type="Proteomes" id="UP000199439"/>
    </source>
</evidence>
<dbReference type="Gene3D" id="3.30.70.100">
    <property type="match status" value="1"/>
</dbReference>
<dbReference type="Proteomes" id="UP000199439">
    <property type="component" value="Unassembled WGS sequence"/>
</dbReference>
<dbReference type="EMBL" id="FOMI01000012">
    <property type="protein sequence ID" value="SFD40348.1"/>
    <property type="molecule type" value="Genomic_DNA"/>
</dbReference>
<accession>A0A1I1S6Z3</accession>